<gene>
    <name evidence="1" type="ORF">ACFYU5_26665</name>
</gene>
<dbReference type="RefSeq" id="WP_387398987.1">
    <property type="nucleotide sequence ID" value="NZ_JBIAMT010000005.1"/>
</dbReference>
<organism evidence="1 2">
    <name type="scientific">Nocardia aobensis</name>
    <dbReference type="NCBI Taxonomy" id="257277"/>
    <lineage>
        <taxon>Bacteria</taxon>
        <taxon>Bacillati</taxon>
        <taxon>Actinomycetota</taxon>
        <taxon>Actinomycetes</taxon>
        <taxon>Mycobacteriales</taxon>
        <taxon>Nocardiaceae</taxon>
        <taxon>Nocardia</taxon>
    </lineage>
</organism>
<proteinExistence type="predicted"/>
<comment type="caution">
    <text evidence="1">The sequence shown here is derived from an EMBL/GenBank/DDBJ whole genome shotgun (WGS) entry which is preliminary data.</text>
</comment>
<accession>A0ABW6PA39</accession>
<protein>
    <submittedName>
        <fullName evidence="1">Uncharacterized protein</fullName>
    </submittedName>
</protein>
<keyword evidence="2" id="KW-1185">Reference proteome</keyword>
<reference evidence="1 2" key="1">
    <citation type="submission" date="2024-10" db="EMBL/GenBank/DDBJ databases">
        <title>The Natural Products Discovery Center: Release of the First 8490 Sequenced Strains for Exploring Actinobacteria Biosynthetic Diversity.</title>
        <authorList>
            <person name="Kalkreuter E."/>
            <person name="Kautsar S.A."/>
            <person name="Yang D."/>
            <person name="Bader C.D."/>
            <person name="Teijaro C.N."/>
            <person name="Fluegel L."/>
            <person name="Davis C.M."/>
            <person name="Simpson J.R."/>
            <person name="Lauterbach L."/>
            <person name="Steele A.D."/>
            <person name="Gui C."/>
            <person name="Meng S."/>
            <person name="Li G."/>
            <person name="Viehrig K."/>
            <person name="Ye F."/>
            <person name="Su P."/>
            <person name="Kiefer A.F."/>
            <person name="Nichols A."/>
            <person name="Cepeda A.J."/>
            <person name="Yan W."/>
            <person name="Fan B."/>
            <person name="Jiang Y."/>
            <person name="Adhikari A."/>
            <person name="Zheng C.-J."/>
            <person name="Schuster L."/>
            <person name="Cowan T.M."/>
            <person name="Smanski M.J."/>
            <person name="Chevrette M.G."/>
            <person name="De Carvalho L.P.S."/>
            <person name="Shen B."/>
        </authorList>
    </citation>
    <scope>NUCLEOTIDE SEQUENCE [LARGE SCALE GENOMIC DNA]</scope>
    <source>
        <strain evidence="1 2">NPDC004119</strain>
    </source>
</reference>
<dbReference type="EMBL" id="JBIAMT010000005">
    <property type="protein sequence ID" value="MFF0500012.1"/>
    <property type="molecule type" value="Genomic_DNA"/>
</dbReference>
<dbReference type="Proteomes" id="UP001601442">
    <property type="component" value="Unassembled WGS sequence"/>
</dbReference>
<name>A0ABW6PA39_9NOCA</name>
<sequence length="486" mass="52572">MSVDFPQVSDSRPTTPALSRILADAAESVSGDLRERVLSSRAWRTDYVPLLAELTTASAADAAAARAVAAAGLASARRNMVWADGAHEIPLGELELGGGAQWLPRTATVPGRARRVTQLSVPYRGRELSGAQLLEQLDTWVADGVAEPSFRDAIARVVAHPEWLALPGRRVALLGAGAELSPLAPLSAWGAEILAVDVPVRDVWLRIAGIAQDGAGKVRWPLRPDGAPGMDVTTEIRELAAWLRAEAGSAQLVVGMYAYADRGMHVRLTMATDLLATSLCSADPRTALAYLATPTDAFVVPAEVVAAGRKTWRERGPIRYLDAAMRRASRDRLFRPSYPSLHADGTGLADILVPQQGPSYALAKRLQRWRGVLAEQQEHTVSFNVAPASWTRSVTRNRALAAAYRGAHRFDIEVFEPDTCRVLMAALLVHDLNHRRDPRPHPEALFSDQALHGGLWRAGYEPKSALGFAALLGTVDPRSAIRARPR</sequence>
<evidence type="ECO:0000313" key="2">
    <source>
        <dbReference type="Proteomes" id="UP001601442"/>
    </source>
</evidence>
<evidence type="ECO:0000313" key="1">
    <source>
        <dbReference type="EMBL" id="MFF0500012.1"/>
    </source>
</evidence>